<evidence type="ECO:0000256" key="2">
    <source>
        <dbReference type="ARBA" id="ARBA00022448"/>
    </source>
</evidence>
<dbReference type="Proteomes" id="UP000596857">
    <property type="component" value="Unassembled WGS sequence"/>
</dbReference>
<dbReference type="RefSeq" id="WP_171720560.1">
    <property type="nucleotide sequence ID" value="NZ_WHOB01000093.1"/>
</dbReference>
<dbReference type="CDD" id="cd17321">
    <property type="entry name" value="MFS_MMR_MDR_like"/>
    <property type="match status" value="1"/>
</dbReference>
<accession>A0ABX1YU70</accession>
<feature type="transmembrane region" description="Helical" evidence="7">
    <location>
        <begin position="300"/>
        <end position="318"/>
    </location>
</feature>
<keyword evidence="3" id="KW-1003">Cell membrane</keyword>
<evidence type="ECO:0000256" key="1">
    <source>
        <dbReference type="ARBA" id="ARBA00004651"/>
    </source>
</evidence>
<feature type="transmembrane region" description="Helical" evidence="7">
    <location>
        <begin position="133"/>
        <end position="152"/>
    </location>
</feature>
<name>A0ABX1YU70_9BACL</name>
<dbReference type="InterPro" id="IPR004638">
    <property type="entry name" value="EmrB-like"/>
</dbReference>
<dbReference type="PRINTS" id="PR01036">
    <property type="entry name" value="TCRTETB"/>
</dbReference>
<feature type="transmembrane region" description="Helical" evidence="7">
    <location>
        <begin position="196"/>
        <end position="216"/>
    </location>
</feature>
<evidence type="ECO:0000313" key="10">
    <source>
        <dbReference type="Proteomes" id="UP000596857"/>
    </source>
</evidence>
<dbReference type="InterPro" id="IPR005829">
    <property type="entry name" value="Sugar_transporter_CS"/>
</dbReference>
<dbReference type="InterPro" id="IPR020846">
    <property type="entry name" value="MFS_dom"/>
</dbReference>
<gene>
    <name evidence="9" type="ORF">GC101_31720</name>
</gene>
<evidence type="ECO:0000256" key="3">
    <source>
        <dbReference type="ARBA" id="ARBA00022475"/>
    </source>
</evidence>
<comment type="subcellular location">
    <subcellularLocation>
        <location evidence="1">Cell membrane</location>
        <topology evidence="1">Multi-pass membrane protein</topology>
    </subcellularLocation>
</comment>
<keyword evidence="10" id="KW-1185">Reference proteome</keyword>
<dbReference type="NCBIfam" id="TIGR00711">
    <property type="entry name" value="efflux_EmrB"/>
    <property type="match status" value="1"/>
</dbReference>
<reference evidence="9 10" key="1">
    <citation type="submission" date="2019-10" db="EMBL/GenBank/DDBJ databases">
        <title>Description of Paenibacillus terricola sp. nov.</title>
        <authorList>
            <person name="Carlier A."/>
            <person name="Qi S."/>
        </authorList>
    </citation>
    <scope>NUCLEOTIDE SEQUENCE [LARGE SCALE GENOMIC DNA]</scope>
    <source>
        <strain evidence="9 10">LMG 31459</strain>
    </source>
</reference>
<keyword evidence="6 7" id="KW-0472">Membrane</keyword>
<feature type="transmembrane region" description="Helical" evidence="7">
    <location>
        <begin position="268"/>
        <end position="288"/>
    </location>
</feature>
<keyword evidence="2" id="KW-0813">Transport</keyword>
<evidence type="ECO:0000256" key="4">
    <source>
        <dbReference type="ARBA" id="ARBA00022692"/>
    </source>
</evidence>
<dbReference type="Gene3D" id="1.20.1720.10">
    <property type="entry name" value="Multidrug resistance protein D"/>
    <property type="match status" value="1"/>
</dbReference>
<dbReference type="PROSITE" id="PS00216">
    <property type="entry name" value="SUGAR_TRANSPORT_1"/>
    <property type="match status" value="1"/>
</dbReference>
<organism evidence="9 10">
    <name type="scientific">Paenibacillus phytohabitans</name>
    <dbReference type="NCBI Taxonomy" id="2654978"/>
    <lineage>
        <taxon>Bacteria</taxon>
        <taxon>Bacillati</taxon>
        <taxon>Bacillota</taxon>
        <taxon>Bacilli</taxon>
        <taxon>Bacillales</taxon>
        <taxon>Paenibacillaceae</taxon>
        <taxon>Paenibacillus</taxon>
    </lineage>
</organism>
<feature type="transmembrane region" description="Helical" evidence="7">
    <location>
        <begin position="357"/>
        <end position="376"/>
    </location>
</feature>
<dbReference type="Pfam" id="PF07690">
    <property type="entry name" value="MFS_1"/>
    <property type="match status" value="1"/>
</dbReference>
<protein>
    <submittedName>
        <fullName evidence="9">DHA2 family efflux MFS transporter permease subunit</fullName>
    </submittedName>
</protein>
<evidence type="ECO:0000259" key="8">
    <source>
        <dbReference type="PROSITE" id="PS50850"/>
    </source>
</evidence>
<feature type="transmembrane region" description="Helical" evidence="7">
    <location>
        <begin position="47"/>
        <end position="64"/>
    </location>
</feature>
<feature type="transmembrane region" description="Helical" evidence="7">
    <location>
        <begin position="228"/>
        <end position="247"/>
    </location>
</feature>
<dbReference type="PROSITE" id="PS50850">
    <property type="entry name" value="MFS"/>
    <property type="match status" value="1"/>
</dbReference>
<evidence type="ECO:0000256" key="7">
    <source>
        <dbReference type="SAM" id="Phobius"/>
    </source>
</evidence>
<evidence type="ECO:0000256" key="6">
    <source>
        <dbReference type="ARBA" id="ARBA00023136"/>
    </source>
</evidence>
<dbReference type="SUPFAM" id="SSF103473">
    <property type="entry name" value="MFS general substrate transporter"/>
    <property type="match status" value="2"/>
</dbReference>
<dbReference type="EMBL" id="WHOB01000093">
    <property type="protein sequence ID" value="NOU83431.1"/>
    <property type="molecule type" value="Genomic_DNA"/>
</dbReference>
<feature type="transmembrane region" description="Helical" evidence="7">
    <location>
        <begin position="164"/>
        <end position="184"/>
    </location>
</feature>
<proteinExistence type="predicted"/>
<sequence>MGIRTRRALSFTAIVLGFFMALLDTTIINIALPEMTRHFGGSVSQVSWVMNGYNLAFAVFILTASRLADQFGRKKVFLIGVALFTLSSLLAGFSTSLGMLIALRVIQGLAGAVIVPVTIPLTTTTFPKEMHGLIIGIWGAISGVAAASGPALGGILTQKLSWEWIFFVNVPLGLLSIVLTAIFIKESRDNTAGRSIDYGGVLGITGGMFFITYALIKVQDYGWSSRIFLALLAAGVLFVVFFFITQYKGKEPMLPLSLLRIRAFNSTSVSMIILGAALMNVSLLTSFYLTRVMGVSELKAGLVLSMMAVGSIASSAISGPLSTKYGSSRFAAAGMVLIGGATYSMSGLHAGSTLGAVMLRLALAGLGVGLSMAPVMSSAIRVVPEDKVGIASGVTNMAKSLGSVLGVAVIVTVLQHNTAGQLRAASSANIRVIPGADVQQQAAADAFSQTYKFASYLILPGIAAALFSDERRQRRGSV</sequence>
<feature type="transmembrane region" description="Helical" evidence="7">
    <location>
        <begin position="101"/>
        <end position="121"/>
    </location>
</feature>
<keyword evidence="4 7" id="KW-0812">Transmembrane</keyword>
<feature type="transmembrane region" description="Helical" evidence="7">
    <location>
        <begin position="76"/>
        <end position="95"/>
    </location>
</feature>
<feature type="transmembrane region" description="Helical" evidence="7">
    <location>
        <begin position="388"/>
        <end position="414"/>
    </location>
</feature>
<comment type="caution">
    <text evidence="9">The sequence shown here is derived from an EMBL/GenBank/DDBJ whole genome shotgun (WGS) entry which is preliminary data.</text>
</comment>
<dbReference type="PANTHER" id="PTHR42718">
    <property type="entry name" value="MAJOR FACILITATOR SUPERFAMILY MULTIDRUG TRANSPORTER MFSC"/>
    <property type="match status" value="1"/>
</dbReference>
<evidence type="ECO:0000256" key="5">
    <source>
        <dbReference type="ARBA" id="ARBA00022989"/>
    </source>
</evidence>
<feature type="domain" description="Major facilitator superfamily (MFS) profile" evidence="8">
    <location>
        <begin position="10"/>
        <end position="472"/>
    </location>
</feature>
<dbReference type="Gene3D" id="1.20.1250.20">
    <property type="entry name" value="MFS general substrate transporter like domains"/>
    <property type="match status" value="1"/>
</dbReference>
<feature type="transmembrane region" description="Helical" evidence="7">
    <location>
        <begin position="330"/>
        <end position="351"/>
    </location>
</feature>
<dbReference type="InterPro" id="IPR036259">
    <property type="entry name" value="MFS_trans_sf"/>
</dbReference>
<keyword evidence="5 7" id="KW-1133">Transmembrane helix</keyword>
<evidence type="ECO:0000313" key="9">
    <source>
        <dbReference type="EMBL" id="NOU83431.1"/>
    </source>
</evidence>
<feature type="transmembrane region" description="Helical" evidence="7">
    <location>
        <begin position="450"/>
        <end position="467"/>
    </location>
</feature>
<dbReference type="PANTHER" id="PTHR42718:SF46">
    <property type="entry name" value="BLR6921 PROTEIN"/>
    <property type="match status" value="1"/>
</dbReference>
<dbReference type="InterPro" id="IPR011701">
    <property type="entry name" value="MFS"/>
</dbReference>